<dbReference type="Proteomes" id="UP000285317">
    <property type="component" value="Chromosome"/>
</dbReference>
<evidence type="ECO:0000313" key="2">
    <source>
        <dbReference type="Proteomes" id="UP000285317"/>
    </source>
</evidence>
<dbReference type="KEGG" id="rfs:C1I64_04860"/>
<name>A0A3T0SYA1_9MICO</name>
<dbReference type="EMBL" id="CP028137">
    <property type="protein sequence ID" value="AZZ51437.1"/>
    <property type="molecule type" value="Genomic_DNA"/>
</dbReference>
<reference evidence="1 2" key="1">
    <citation type="submission" date="2018-03" db="EMBL/GenBank/DDBJ databases">
        <title>Bacteriophage NCPPB3778 and a type I-E CRISPR drive the evolution of the US Biological Select Agent, Rathayibacter toxicus.</title>
        <authorList>
            <person name="Davis E.W.II."/>
            <person name="Tabima J.F."/>
            <person name="Weisberg A.J."/>
            <person name="Dantas Lopes L."/>
            <person name="Wiseman M.S."/>
            <person name="Wiseman M.S."/>
            <person name="Pupko T."/>
            <person name="Belcher M.S."/>
            <person name="Sechler A.J."/>
            <person name="Tancos M.A."/>
            <person name="Schroeder B.K."/>
            <person name="Murray T.D."/>
            <person name="Luster D.G."/>
            <person name="Schneider W.L."/>
            <person name="Rogers E."/>
            <person name="Andreote F.D."/>
            <person name="Grunwald N.J."/>
            <person name="Putnam M.L."/>
            <person name="Chang J.H."/>
        </authorList>
    </citation>
    <scope>NUCLEOTIDE SEQUENCE [LARGE SCALE GENOMIC DNA]</scope>
    <source>
        <strain evidence="1 2">DSM 15932</strain>
    </source>
</reference>
<evidence type="ECO:0000313" key="1">
    <source>
        <dbReference type="EMBL" id="AZZ51437.1"/>
    </source>
</evidence>
<sequence length="92" mass="10626">MNHMSEMDNLIGGLRHEAYRIELLGEAVAVEGRELRHAADTLERRVQEQRSNGFEPDNQAAIEAAFDKMSDGPQREIRYQLDSMRDVIRTIR</sequence>
<protein>
    <submittedName>
        <fullName evidence="1">Uncharacterized protein</fullName>
    </submittedName>
</protein>
<proteinExistence type="predicted"/>
<accession>A0A3T0SYA1</accession>
<organism evidence="1 2">
    <name type="scientific">Rathayibacter festucae DSM 15932</name>
    <dbReference type="NCBI Taxonomy" id="1328866"/>
    <lineage>
        <taxon>Bacteria</taxon>
        <taxon>Bacillati</taxon>
        <taxon>Actinomycetota</taxon>
        <taxon>Actinomycetes</taxon>
        <taxon>Micrococcales</taxon>
        <taxon>Microbacteriaceae</taxon>
        <taxon>Rathayibacter</taxon>
    </lineage>
</organism>
<gene>
    <name evidence="1" type="ORF">C1I64_04860</name>
</gene>
<dbReference type="AlphaFoldDB" id="A0A3T0SYA1"/>